<comment type="caution">
    <text evidence="1">The sequence shown here is derived from an EMBL/GenBank/DDBJ whole genome shotgun (WGS) entry which is preliminary data.</text>
</comment>
<dbReference type="EMBL" id="BSUM01000001">
    <property type="protein sequence ID" value="GMA32098.1"/>
    <property type="molecule type" value="Genomic_DNA"/>
</dbReference>
<dbReference type="Proteomes" id="UP001157161">
    <property type="component" value="Unassembled WGS sequence"/>
</dbReference>
<reference evidence="1" key="2">
    <citation type="submission" date="2023-02" db="EMBL/GenBank/DDBJ databases">
        <authorList>
            <person name="Sun Q."/>
            <person name="Mori K."/>
        </authorList>
    </citation>
    <scope>NUCLEOTIDE SEQUENCE</scope>
    <source>
        <strain evidence="1">NBRC 112290</strain>
    </source>
</reference>
<dbReference type="AlphaFoldDB" id="A0AA37XEY3"/>
<evidence type="ECO:0000313" key="1">
    <source>
        <dbReference type="EMBL" id="GMA32098.1"/>
    </source>
</evidence>
<organism evidence="1 2">
    <name type="scientific">Litorihabitans aurantiacus</name>
    <dbReference type="NCBI Taxonomy" id="1930061"/>
    <lineage>
        <taxon>Bacteria</taxon>
        <taxon>Bacillati</taxon>
        <taxon>Actinomycetota</taxon>
        <taxon>Actinomycetes</taxon>
        <taxon>Micrococcales</taxon>
        <taxon>Beutenbergiaceae</taxon>
        <taxon>Litorihabitans</taxon>
    </lineage>
</organism>
<name>A0AA37XEY3_9MICO</name>
<keyword evidence="2" id="KW-1185">Reference proteome</keyword>
<sequence length="118" mass="12106">MTTALPIDIGSALPAPADDAILAHSSAWRERADRAVAAEAQRLDGLAAVASSDVVVSGTPDALEVRVTCTLASEIVPLDVMRELEALPDRVAGAIGLPLAGHHLDLAIDQHDDVVAAA</sequence>
<protein>
    <submittedName>
        <fullName evidence="1">Uncharacterized protein</fullName>
    </submittedName>
</protein>
<dbReference type="RefSeq" id="WP_284250807.1">
    <property type="nucleotide sequence ID" value="NZ_BSUM01000001.1"/>
</dbReference>
<evidence type="ECO:0000313" key="2">
    <source>
        <dbReference type="Proteomes" id="UP001157161"/>
    </source>
</evidence>
<proteinExistence type="predicted"/>
<gene>
    <name evidence="1" type="ORF">GCM10025875_20900</name>
</gene>
<accession>A0AA37XEY3</accession>
<reference evidence="1" key="1">
    <citation type="journal article" date="2014" name="Int. J. Syst. Evol. Microbiol.">
        <title>Complete genome sequence of Corynebacterium casei LMG S-19264T (=DSM 44701T), isolated from a smear-ripened cheese.</title>
        <authorList>
            <consortium name="US DOE Joint Genome Institute (JGI-PGF)"/>
            <person name="Walter F."/>
            <person name="Albersmeier A."/>
            <person name="Kalinowski J."/>
            <person name="Ruckert C."/>
        </authorList>
    </citation>
    <scope>NUCLEOTIDE SEQUENCE</scope>
    <source>
        <strain evidence="1">NBRC 112290</strain>
    </source>
</reference>